<dbReference type="InParanoid" id="A0A482WJY0"/>
<accession>A0A482WJY0</accession>
<evidence type="ECO:0000313" key="2">
    <source>
        <dbReference type="Proteomes" id="UP000291343"/>
    </source>
</evidence>
<protein>
    <submittedName>
        <fullName evidence="1">Uncharacterized protein</fullName>
    </submittedName>
</protein>
<keyword evidence="2" id="KW-1185">Reference proteome</keyword>
<evidence type="ECO:0000313" key="1">
    <source>
        <dbReference type="EMBL" id="RZF33562.1"/>
    </source>
</evidence>
<proteinExistence type="predicted"/>
<dbReference type="EMBL" id="QKKF02033706">
    <property type="protein sequence ID" value="RZF33562.1"/>
    <property type="molecule type" value="Genomic_DNA"/>
</dbReference>
<comment type="caution">
    <text evidence="1">The sequence shown here is derived from an EMBL/GenBank/DDBJ whole genome shotgun (WGS) entry which is preliminary data.</text>
</comment>
<name>A0A482WJY0_LAOST</name>
<sequence length="74" mass="7772">MRKQAEGLTAAILRQNSELAALCIQFQSGERGGAQGREAELGGVSVKIEAVNHPVAAAIYRSNSELAESFISGL</sequence>
<reference evidence="1 2" key="1">
    <citation type="journal article" date="2017" name="Gigascience">
        <title>Genome sequence of the small brown planthopper, Laodelphax striatellus.</title>
        <authorList>
            <person name="Zhu J."/>
            <person name="Jiang F."/>
            <person name="Wang X."/>
            <person name="Yang P."/>
            <person name="Bao Y."/>
            <person name="Zhao W."/>
            <person name="Wang W."/>
            <person name="Lu H."/>
            <person name="Wang Q."/>
            <person name="Cui N."/>
            <person name="Li J."/>
            <person name="Chen X."/>
            <person name="Luo L."/>
            <person name="Yu J."/>
            <person name="Kang L."/>
            <person name="Cui F."/>
        </authorList>
    </citation>
    <scope>NUCLEOTIDE SEQUENCE [LARGE SCALE GENOMIC DNA]</scope>
    <source>
        <strain evidence="1">Lst14</strain>
    </source>
</reference>
<dbReference type="Proteomes" id="UP000291343">
    <property type="component" value="Unassembled WGS sequence"/>
</dbReference>
<dbReference type="AlphaFoldDB" id="A0A482WJY0"/>
<organism evidence="1 2">
    <name type="scientific">Laodelphax striatellus</name>
    <name type="common">Small brown planthopper</name>
    <name type="synonym">Delphax striatella</name>
    <dbReference type="NCBI Taxonomy" id="195883"/>
    <lineage>
        <taxon>Eukaryota</taxon>
        <taxon>Metazoa</taxon>
        <taxon>Ecdysozoa</taxon>
        <taxon>Arthropoda</taxon>
        <taxon>Hexapoda</taxon>
        <taxon>Insecta</taxon>
        <taxon>Pterygota</taxon>
        <taxon>Neoptera</taxon>
        <taxon>Paraneoptera</taxon>
        <taxon>Hemiptera</taxon>
        <taxon>Auchenorrhyncha</taxon>
        <taxon>Fulgoroidea</taxon>
        <taxon>Delphacidae</taxon>
        <taxon>Criomorphinae</taxon>
        <taxon>Laodelphax</taxon>
    </lineage>
</organism>
<gene>
    <name evidence="1" type="ORF">LSTR_LSTR008208</name>
</gene>